<name>A0A382BWV9_9ZZZZ</name>
<organism evidence="1">
    <name type="scientific">marine metagenome</name>
    <dbReference type="NCBI Taxonomy" id="408172"/>
    <lineage>
        <taxon>unclassified sequences</taxon>
        <taxon>metagenomes</taxon>
        <taxon>ecological metagenomes</taxon>
    </lineage>
</organism>
<gene>
    <name evidence="1" type="ORF">METZ01_LOCUS170551</name>
</gene>
<accession>A0A382BWV9</accession>
<evidence type="ECO:0000313" key="1">
    <source>
        <dbReference type="EMBL" id="SVB17697.1"/>
    </source>
</evidence>
<protein>
    <submittedName>
        <fullName evidence="1">Uncharacterized protein</fullName>
    </submittedName>
</protein>
<dbReference type="AlphaFoldDB" id="A0A382BWV9"/>
<sequence length="46" mass="5340">MHKSPQVLKSFQVNEFIHPLLTCQIHVKEPRQNLEGQSMLELPVTN</sequence>
<feature type="non-terminal residue" evidence="1">
    <location>
        <position position="46"/>
    </location>
</feature>
<reference evidence="1" key="1">
    <citation type="submission" date="2018-05" db="EMBL/GenBank/DDBJ databases">
        <authorList>
            <person name="Lanie J.A."/>
            <person name="Ng W.-L."/>
            <person name="Kazmierczak K.M."/>
            <person name="Andrzejewski T.M."/>
            <person name="Davidsen T.M."/>
            <person name="Wayne K.J."/>
            <person name="Tettelin H."/>
            <person name="Glass J.I."/>
            <person name="Rusch D."/>
            <person name="Podicherti R."/>
            <person name="Tsui H.-C.T."/>
            <person name="Winkler M.E."/>
        </authorList>
    </citation>
    <scope>NUCLEOTIDE SEQUENCE</scope>
</reference>
<dbReference type="EMBL" id="UINC01031519">
    <property type="protein sequence ID" value="SVB17697.1"/>
    <property type="molecule type" value="Genomic_DNA"/>
</dbReference>
<proteinExistence type="predicted"/>